<dbReference type="GO" id="GO:0030295">
    <property type="term" value="F:protein kinase activator activity"/>
    <property type="evidence" value="ECO:0007669"/>
    <property type="project" value="TreeGrafter"/>
</dbReference>
<dbReference type="NCBIfam" id="TIGR00229">
    <property type="entry name" value="sensory_box"/>
    <property type="match status" value="1"/>
</dbReference>
<evidence type="ECO:0000313" key="10">
    <source>
        <dbReference type="Proteomes" id="UP000198775"/>
    </source>
</evidence>
<dbReference type="Pfam" id="PF00989">
    <property type="entry name" value="PAS"/>
    <property type="match status" value="1"/>
</dbReference>
<dbReference type="InterPro" id="IPR050351">
    <property type="entry name" value="BphY/WalK/GraS-like"/>
</dbReference>
<gene>
    <name evidence="9" type="ORF">SAMN05216388_10228</name>
</gene>
<evidence type="ECO:0000256" key="3">
    <source>
        <dbReference type="ARBA" id="ARBA00022679"/>
    </source>
</evidence>
<dbReference type="CDD" id="cd00075">
    <property type="entry name" value="HATPase"/>
    <property type="match status" value="1"/>
</dbReference>
<dbReference type="Gene3D" id="3.30.565.10">
    <property type="entry name" value="Histidine kinase-like ATPase, C-terminal domain"/>
    <property type="match status" value="1"/>
</dbReference>
<dbReference type="PANTHER" id="PTHR42878">
    <property type="entry name" value="TWO-COMPONENT HISTIDINE KINASE"/>
    <property type="match status" value="1"/>
</dbReference>
<evidence type="ECO:0000259" key="7">
    <source>
        <dbReference type="PROSITE" id="PS50112"/>
    </source>
</evidence>
<evidence type="ECO:0000256" key="5">
    <source>
        <dbReference type="ARBA" id="ARBA00023136"/>
    </source>
</evidence>
<comment type="catalytic activity">
    <reaction evidence="1">
        <text>ATP + protein L-histidine = ADP + protein N-phospho-L-histidine.</text>
        <dbReference type="EC" id="2.7.13.3"/>
    </reaction>
</comment>
<dbReference type="AlphaFoldDB" id="A0A1H8TDN0"/>
<evidence type="ECO:0000259" key="6">
    <source>
        <dbReference type="PROSITE" id="PS50109"/>
    </source>
</evidence>
<dbReference type="CDD" id="cd00130">
    <property type="entry name" value="PAS"/>
    <property type="match status" value="1"/>
</dbReference>
<dbReference type="OrthoDB" id="230688at2157"/>
<dbReference type="GO" id="GO:0016020">
    <property type="term" value="C:membrane"/>
    <property type="evidence" value="ECO:0007669"/>
    <property type="project" value="UniProtKB-SubCell"/>
</dbReference>
<evidence type="ECO:0000313" key="9">
    <source>
        <dbReference type="EMBL" id="SEO88846.1"/>
    </source>
</evidence>
<keyword evidence="10" id="KW-1185">Reference proteome</keyword>
<evidence type="ECO:0000256" key="2">
    <source>
        <dbReference type="ARBA" id="ARBA00012438"/>
    </source>
</evidence>
<dbReference type="InterPro" id="IPR000014">
    <property type="entry name" value="PAS"/>
</dbReference>
<dbReference type="GO" id="GO:0004673">
    <property type="term" value="F:protein histidine kinase activity"/>
    <property type="evidence" value="ECO:0007669"/>
    <property type="project" value="UniProtKB-EC"/>
</dbReference>
<dbReference type="GO" id="GO:0007234">
    <property type="term" value="P:osmosensory signaling via phosphorelay pathway"/>
    <property type="evidence" value="ECO:0007669"/>
    <property type="project" value="TreeGrafter"/>
</dbReference>
<dbReference type="EMBL" id="FOCX01000022">
    <property type="protein sequence ID" value="SEO88846.1"/>
    <property type="molecule type" value="Genomic_DNA"/>
</dbReference>
<dbReference type="GO" id="GO:0006355">
    <property type="term" value="P:regulation of DNA-templated transcription"/>
    <property type="evidence" value="ECO:0007669"/>
    <property type="project" value="InterPro"/>
</dbReference>
<evidence type="ECO:0000256" key="1">
    <source>
        <dbReference type="ARBA" id="ARBA00000085"/>
    </source>
</evidence>
<feature type="domain" description="PAS" evidence="7">
    <location>
        <begin position="11"/>
        <end position="57"/>
    </location>
</feature>
<dbReference type="SUPFAM" id="SSF55874">
    <property type="entry name" value="ATPase domain of HSP90 chaperone/DNA topoisomerase II/histidine kinase"/>
    <property type="match status" value="1"/>
</dbReference>
<reference evidence="10" key="1">
    <citation type="submission" date="2016-10" db="EMBL/GenBank/DDBJ databases">
        <authorList>
            <person name="Varghese N."/>
            <person name="Submissions S."/>
        </authorList>
    </citation>
    <scope>NUCLEOTIDE SEQUENCE [LARGE SCALE GENOMIC DNA]</scope>
    <source>
        <strain evidence="10">IBRC-M 10043</strain>
    </source>
</reference>
<dbReference type="InterPro" id="IPR000700">
    <property type="entry name" value="PAS-assoc_C"/>
</dbReference>
<proteinExistence type="predicted"/>
<dbReference type="EC" id="2.7.13.3" evidence="2"/>
<dbReference type="InterPro" id="IPR035965">
    <property type="entry name" value="PAS-like_dom_sf"/>
</dbReference>
<feature type="domain" description="PAC" evidence="8">
    <location>
        <begin position="82"/>
        <end position="136"/>
    </location>
</feature>
<dbReference type="SMART" id="SM00091">
    <property type="entry name" value="PAS"/>
    <property type="match status" value="1"/>
</dbReference>
<evidence type="ECO:0000259" key="8">
    <source>
        <dbReference type="PROSITE" id="PS50113"/>
    </source>
</evidence>
<dbReference type="InterPro" id="IPR004358">
    <property type="entry name" value="Sig_transdc_His_kin-like_C"/>
</dbReference>
<dbReference type="InterPro" id="IPR036890">
    <property type="entry name" value="HATPase_C_sf"/>
</dbReference>
<organism evidence="9 10">
    <name type="scientific">Halorientalis persicus</name>
    <dbReference type="NCBI Taxonomy" id="1367881"/>
    <lineage>
        <taxon>Archaea</taxon>
        <taxon>Methanobacteriati</taxon>
        <taxon>Methanobacteriota</taxon>
        <taxon>Stenosarchaea group</taxon>
        <taxon>Halobacteria</taxon>
        <taxon>Halobacteriales</taxon>
        <taxon>Haloarculaceae</taxon>
        <taxon>Halorientalis</taxon>
    </lineage>
</organism>
<protein>
    <recommendedName>
        <fullName evidence="2">histidine kinase</fullName>
        <ecNumber evidence="2">2.7.13.3</ecNumber>
    </recommendedName>
</protein>
<accession>A0A1H8TDN0</accession>
<dbReference type="Gene3D" id="3.30.450.20">
    <property type="entry name" value="PAS domain"/>
    <property type="match status" value="1"/>
</dbReference>
<dbReference type="PROSITE" id="PS50109">
    <property type="entry name" value="HIS_KIN"/>
    <property type="match status" value="1"/>
</dbReference>
<dbReference type="InterPro" id="IPR003594">
    <property type="entry name" value="HATPase_dom"/>
</dbReference>
<keyword evidence="3" id="KW-0808">Transferase</keyword>
<name>A0A1H8TDN0_9EURY</name>
<dbReference type="PRINTS" id="PR00344">
    <property type="entry name" value="BCTRLSENSOR"/>
</dbReference>
<dbReference type="SUPFAM" id="SSF55785">
    <property type="entry name" value="PYP-like sensor domain (PAS domain)"/>
    <property type="match status" value="1"/>
</dbReference>
<dbReference type="Pfam" id="PF02518">
    <property type="entry name" value="HATPase_c"/>
    <property type="match status" value="1"/>
</dbReference>
<keyword evidence="4" id="KW-0418">Kinase</keyword>
<dbReference type="SMART" id="SM00387">
    <property type="entry name" value="HATPase_c"/>
    <property type="match status" value="1"/>
</dbReference>
<dbReference type="Proteomes" id="UP000198775">
    <property type="component" value="Unassembled WGS sequence"/>
</dbReference>
<sequence length="349" mass="39398">MSDSDPGTLPSQQLCLKAVEHTTDAVYITDTDGTIEYVNSAFEELTGYEADEALGKTPRILKSGEHDDSFYDELWETITSGDRWEMEVVDETKRGDTVVFEQTISPITKPDGDIEKFVAIARDITERRQRKRDLERFKQIQARVLRHNLRNRLNIVKFHAEYCARHLDGEYAENAERVISVTNELESLTEKTRTVERFLDQELVPTTVTLDEELRTLVETYRDQFPAVSFTFDCPTACTIEEVPEITLVFRNLIDNAARHNHSNDPSVDVVVDTDESATTVTIRDNGPGIAEQERVAIERGTETALSHGTGLGLWLVSWILGKTTASLTFETGETGTEFVLRFPQTDGS</sequence>
<dbReference type="PANTHER" id="PTHR42878:SF15">
    <property type="entry name" value="BACTERIOPHYTOCHROME"/>
    <property type="match status" value="1"/>
</dbReference>
<dbReference type="PROSITE" id="PS50113">
    <property type="entry name" value="PAC"/>
    <property type="match status" value="1"/>
</dbReference>
<dbReference type="InterPro" id="IPR013767">
    <property type="entry name" value="PAS_fold"/>
</dbReference>
<dbReference type="GO" id="GO:0000156">
    <property type="term" value="F:phosphorelay response regulator activity"/>
    <property type="evidence" value="ECO:0007669"/>
    <property type="project" value="TreeGrafter"/>
</dbReference>
<dbReference type="RefSeq" id="WP_092662834.1">
    <property type="nucleotide sequence ID" value="NZ_FOCX01000022.1"/>
</dbReference>
<keyword evidence="5" id="KW-0472">Membrane</keyword>
<dbReference type="PROSITE" id="PS50112">
    <property type="entry name" value="PAS"/>
    <property type="match status" value="1"/>
</dbReference>
<feature type="domain" description="Histidine kinase" evidence="6">
    <location>
        <begin position="144"/>
        <end position="347"/>
    </location>
</feature>
<dbReference type="InterPro" id="IPR005467">
    <property type="entry name" value="His_kinase_dom"/>
</dbReference>
<evidence type="ECO:0000256" key="4">
    <source>
        <dbReference type="ARBA" id="ARBA00022777"/>
    </source>
</evidence>